<evidence type="ECO:0000256" key="10">
    <source>
        <dbReference type="HAMAP-Rule" id="MF_01814"/>
    </source>
</evidence>
<dbReference type="PIRSF" id="PIRSF037733">
    <property type="entry name" value="Transcription_factor_FapR"/>
    <property type="match status" value="1"/>
</dbReference>
<evidence type="ECO:0000256" key="7">
    <source>
        <dbReference type="ARBA" id="ARBA00023125"/>
    </source>
</evidence>
<evidence type="ECO:0000256" key="9">
    <source>
        <dbReference type="ARBA" id="ARBA00023163"/>
    </source>
</evidence>
<dbReference type="InterPro" id="IPR029069">
    <property type="entry name" value="HotDog_dom_sf"/>
</dbReference>
<dbReference type="SUPFAM" id="SSF46785">
    <property type="entry name" value="Winged helix' DNA-binding domain"/>
    <property type="match status" value="1"/>
</dbReference>
<dbReference type="GO" id="GO:0045717">
    <property type="term" value="P:negative regulation of fatty acid biosynthetic process"/>
    <property type="evidence" value="ECO:0007669"/>
    <property type="project" value="UniProtKB-UniRule"/>
</dbReference>
<dbReference type="InterPro" id="IPR036390">
    <property type="entry name" value="WH_DNA-bd_sf"/>
</dbReference>
<dbReference type="Gene3D" id="1.10.10.10">
    <property type="entry name" value="Winged helix-like DNA-binding domain superfamily/Winged helix DNA-binding domain"/>
    <property type="match status" value="1"/>
</dbReference>
<dbReference type="HAMAP" id="MF_01814">
    <property type="entry name" value="Transcrip_fact_FapR"/>
    <property type="match status" value="1"/>
</dbReference>
<dbReference type="GO" id="GO:0006633">
    <property type="term" value="P:fatty acid biosynthetic process"/>
    <property type="evidence" value="ECO:0007669"/>
    <property type="project" value="UniProtKB-KW"/>
</dbReference>
<protein>
    <recommendedName>
        <fullName evidence="10">Transcription factor FapR</fullName>
    </recommendedName>
    <alternativeName>
        <fullName evidence="10">Fatty acid and phospholipid biosynthesis regulator</fullName>
    </alternativeName>
</protein>
<keyword evidence="6 10" id="KW-0443">Lipid metabolism</keyword>
<evidence type="ECO:0000256" key="4">
    <source>
        <dbReference type="ARBA" id="ARBA00022832"/>
    </source>
</evidence>
<keyword evidence="7 10" id="KW-0238">DNA-binding</keyword>
<feature type="domain" description="HTH deoR-type" evidence="11">
    <location>
        <begin position="25"/>
        <end position="63"/>
    </location>
</feature>
<evidence type="ECO:0000256" key="1">
    <source>
        <dbReference type="ARBA" id="ARBA00022491"/>
    </source>
</evidence>
<dbReference type="NCBIfam" id="NF003359">
    <property type="entry name" value="PRK04424.1"/>
    <property type="match status" value="1"/>
</dbReference>
<proteinExistence type="inferred from homology"/>
<keyword evidence="5 10" id="KW-0805">Transcription regulation</keyword>
<accession>A0A2T4Q2P1</accession>
<keyword evidence="4 10" id="KW-0276">Fatty acid metabolism</keyword>
<dbReference type="Proteomes" id="UP000240717">
    <property type="component" value="Unassembled WGS sequence"/>
</dbReference>
<evidence type="ECO:0000313" key="13">
    <source>
        <dbReference type="Proteomes" id="UP000240717"/>
    </source>
</evidence>
<dbReference type="STRING" id="1194526.A284_07475"/>
<dbReference type="GO" id="GO:0045892">
    <property type="term" value="P:negative regulation of DNA-templated transcription"/>
    <property type="evidence" value="ECO:0007669"/>
    <property type="project" value="UniProtKB-UniRule"/>
</dbReference>
<dbReference type="InterPro" id="IPR036388">
    <property type="entry name" value="WH-like_DNA-bd_sf"/>
</dbReference>
<dbReference type="Pfam" id="PF08220">
    <property type="entry name" value="HTH_DeoR"/>
    <property type="match status" value="1"/>
</dbReference>
<dbReference type="EMBL" id="PZEV01000005">
    <property type="protein sequence ID" value="PTI52112.1"/>
    <property type="molecule type" value="Genomic_DNA"/>
</dbReference>
<evidence type="ECO:0000256" key="5">
    <source>
        <dbReference type="ARBA" id="ARBA00023015"/>
    </source>
</evidence>
<dbReference type="GO" id="GO:0005988">
    <property type="term" value="P:lactose metabolic process"/>
    <property type="evidence" value="ECO:0007669"/>
    <property type="project" value="UniProtKB-KW"/>
</dbReference>
<evidence type="ECO:0000256" key="8">
    <source>
        <dbReference type="ARBA" id="ARBA00023160"/>
    </source>
</evidence>
<evidence type="ECO:0000256" key="6">
    <source>
        <dbReference type="ARBA" id="ARBA00023098"/>
    </source>
</evidence>
<keyword evidence="1 10" id="KW-0678">Repressor</keyword>
<dbReference type="GO" id="GO:0003700">
    <property type="term" value="F:DNA-binding transcription factor activity"/>
    <property type="evidence" value="ECO:0007669"/>
    <property type="project" value="UniProtKB-UniRule"/>
</dbReference>
<sequence>MICEECLRLGTKMRGENVKLKKNERRQAIQQAIENNPFITDNELCEMFQVSIQTIRLDRTHLNIPELRKRVKLVAEHNYDQIKSIEANEIIGDLVQLKPNDTATSMIEITSDSVFSKSQIARGHVLFAQANSLCVALIHNPTVLTQESDVKFLDKVKLNDTVKAVANVINQTNKHYLIEVNSYVKDKLVFIGKFKMFYISEDELNG</sequence>
<reference evidence="12 13" key="1">
    <citation type="journal article" date="2016" name="Front. Microbiol.">
        <title>Comprehensive Phylogenetic Analysis of Bovine Non-aureus Staphylococci Species Based on Whole-Genome Sequencing.</title>
        <authorList>
            <person name="Naushad S."/>
            <person name="Barkema H.W."/>
            <person name="Luby C."/>
            <person name="Condas L.A."/>
            <person name="Nobrega D.B."/>
            <person name="Carson D.A."/>
            <person name="De Buck J."/>
        </authorList>
    </citation>
    <scope>NUCLEOTIDE SEQUENCE [LARGE SCALE GENOMIC DNA]</scope>
    <source>
        <strain evidence="12 13">SNUC 2993</strain>
    </source>
</reference>
<gene>
    <name evidence="10" type="primary">fapR</name>
    <name evidence="12" type="ORF">BU085_02255</name>
</gene>
<dbReference type="Gene3D" id="3.10.129.10">
    <property type="entry name" value="Hotdog Thioesterase"/>
    <property type="match status" value="1"/>
</dbReference>
<evidence type="ECO:0000313" key="12">
    <source>
        <dbReference type="EMBL" id="PTI52112.1"/>
    </source>
</evidence>
<dbReference type="AlphaFoldDB" id="A0A2T4Q2P1"/>
<dbReference type="InterPro" id="IPR001034">
    <property type="entry name" value="DeoR_HTH"/>
</dbReference>
<evidence type="ECO:0000256" key="3">
    <source>
        <dbReference type="ARBA" id="ARBA00022736"/>
    </source>
</evidence>
<keyword evidence="2 10" id="KW-0444">Lipid biosynthesis</keyword>
<name>A0A2T4Q2P1_STAWA</name>
<keyword evidence="3" id="KW-0423">Lactose metabolism</keyword>
<comment type="function">
    <text evidence="10">Transcriptional factor involved in regulation of membrane lipid biosynthesis by repressing genes involved in fatty acid and phospholipid metabolism.</text>
</comment>
<evidence type="ECO:0000256" key="2">
    <source>
        <dbReference type="ARBA" id="ARBA00022516"/>
    </source>
</evidence>
<organism evidence="12 13">
    <name type="scientific">Staphylococcus warneri</name>
    <dbReference type="NCBI Taxonomy" id="1292"/>
    <lineage>
        <taxon>Bacteria</taxon>
        <taxon>Bacillati</taxon>
        <taxon>Bacillota</taxon>
        <taxon>Bacilli</taxon>
        <taxon>Bacillales</taxon>
        <taxon>Staphylococcaceae</taxon>
        <taxon>Staphylococcus</taxon>
    </lineage>
</organism>
<keyword evidence="9 10" id="KW-0804">Transcription</keyword>
<keyword evidence="8 10" id="KW-0275">Fatty acid biosynthesis</keyword>
<evidence type="ECO:0000259" key="11">
    <source>
        <dbReference type="Pfam" id="PF08220"/>
    </source>
</evidence>
<comment type="caution">
    <text evidence="12">The sequence shown here is derived from an EMBL/GenBank/DDBJ whole genome shotgun (WGS) entry which is preliminary data.</text>
</comment>
<dbReference type="SUPFAM" id="SSF54637">
    <property type="entry name" value="Thioesterase/thiol ester dehydrase-isomerase"/>
    <property type="match status" value="1"/>
</dbReference>
<dbReference type="InterPro" id="IPR017275">
    <property type="entry name" value="Transcription_factor_FapR"/>
</dbReference>
<comment type="similarity">
    <text evidence="10">Belongs to the FapR family.</text>
</comment>
<dbReference type="GO" id="GO:0003677">
    <property type="term" value="F:DNA binding"/>
    <property type="evidence" value="ECO:0007669"/>
    <property type="project" value="UniProtKB-KW"/>
</dbReference>